<evidence type="ECO:0000313" key="2">
    <source>
        <dbReference type="Proteomes" id="UP000189670"/>
    </source>
</evidence>
<sequence length="214" mass="24712">MDDWQSSPILPFQADLRTDSSDIKQGERLFKKGHFKEAIQLWDTAMNPLDSDVPFYPLILLYISKAYQHIGKYYNGISTLARTIPDQENVTSLNDFIQKYDLTNYPNSINALIFNQVSDFALIHGDIQNAEKAIAIALQQAQSKDNPYILACVYNNKGNVLIEKQRTYEALICYENAIEILKTIDALPSWMIQSKALLNWIRLNRRKPFYENKN</sequence>
<accession>A0A1V1PA24</accession>
<organism evidence="1 2">
    <name type="scientific">Candidatus Magnetoglobus multicellularis str. Araruama</name>
    <dbReference type="NCBI Taxonomy" id="890399"/>
    <lineage>
        <taxon>Bacteria</taxon>
        <taxon>Pseudomonadati</taxon>
        <taxon>Thermodesulfobacteriota</taxon>
        <taxon>Desulfobacteria</taxon>
        <taxon>Desulfobacterales</taxon>
        <taxon>Desulfobacteraceae</taxon>
        <taxon>Candidatus Magnetoglobus</taxon>
    </lineage>
</organism>
<evidence type="ECO:0000313" key="1">
    <source>
        <dbReference type="EMBL" id="ETR71638.1"/>
    </source>
</evidence>
<name>A0A1V1PA24_9BACT</name>
<reference evidence="2" key="1">
    <citation type="submission" date="2012-11" db="EMBL/GenBank/DDBJ databases">
        <authorList>
            <person name="Lucero-Rivera Y.E."/>
            <person name="Tovar-Ramirez D."/>
        </authorList>
    </citation>
    <scope>NUCLEOTIDE SEQUENCE [LARGE SCALE GENOMIC DNA]</scope>
    <source>
        <strain evidence="2">Araruama</strain>
    </source>
</reference>
<gene>
    <name evidence="1" type="ORF">OMM_07983</name>
</gene>
<protein>
    <recommendedName>
        <fullName evidence="3">Tetratricopeptide repeat protein</fullName>
    </recommendedName>
</protein>
<evidence type="ECO:0008006" key="3">
    <source>
        <dbReference type="Google" id="ProtNLM"/>
    </source>
</evidence>
<dbReference type="Gene3D" id="1.25.40.10">
    <property type="entry name" value="Tetratricopeptide repeat domain"/>
    <property type="match status" value="1"/>
</dbReference>
<dbReference type="Proteomes" id="UP000189670">
    <property type="component" value="Unassembled WGS sequence"/>
</dbReference>
<dbReference type="AlphaFoldDB" id="A0A1V1PA24"/>
<comment type="caution">
    <text evidence="1">The sequence shown here is derived from an EMBL/GenBank/DDBJ whole genome shotgun (WGS) entry which is preliminary data.</text>
</comment>
<dbReference type="InterPro" id="IPR011990">
    <property type="entry name" value="TPR-like_helical_dom_sf"/>
</dbReference>
<dbReference type="SUPFAM" id="SSF48452">
    <property type="entry name" value="TPR-like"/>
    <property type="match status" value="1"/>
</dbReference>
<dbReference type="EMBL" id="ATBP01000244">
    <property type="protein sequence ID" value="ETR71638.1"/>
    <property type="molecule type" value="Genomic_DNA"/>
</dbReference>
<proteinExistence type="predicted"/>